<dbReference type="AlphaFoldDB" id="A0A285D2K4"/>
<dbReference type="InterPro" id="IPR011009">
    <property type="entry name" value="Kinase-like_dom_sf"/>
</dbReference>
<keyword evidence="2" id="KW-0167">Capsid protein</keyword>
<name>A0A285D2K4_9BACI</name>
<reference evidence="2 3" key="1">
    <citation type="submission" date="2017-08" db="EMBL/GenBank/DDBJ databases">
        <authorList>
            <person name="de Groot N.N."/>
        </authorList>
    </citation>
    <scope>NUCLEOTIDE SEQUENCE [LARGE SCALE GENOMIC DNA]</scope>
    <source>
        <strain evidence="2 3">JC228</strain>
    </source>
</reference>
<dbReference type="InterPro" id="IPR047175">
    <property type="entry name" value="CotS-like"/>
</dbReference>
<keyword evidence="2" id="KW-0946">Virion</keyword>
<protein>
    <submittedName>
        <fullName evidence="2">Spore coat protein I</fullName>
    </submittedName>
</protein>
<keyword evidence="3" id="KW-1185">Reference proteome</keyword>
<dbReference type="InterPro" id="IPR002575">
    <property type="entry name" value="Aminoglycoside_PTrfase"/>
</dbReference>
<organism evidence="2 3">
    <name type="scientific">Bacillus oleivorans</name>
    <dbReference type="NCBI Taxonomy" id="1448271"/>
    <lineage>
        <taxon>Bacteria</taxon>
        <taxon>Bacillati</taxon>
        <taxon>Bacillota</taxon>
        <taxon>Bacilli</taxon>
        <taxon>Bacillales</taxon>
        <taxon>Bacillaceae</taxon>
        <taxon>Bacillus</taxon>
    </lineage>
</organism>
<accession>A0A285D2K4</accession>
<sequence>MEHNMVQDLELGKRLMSENYPDLEVLQMEVFQGGGIKTVWRVETAQGIYGLKRIRKPLPVVESTTAAQVYLAGKGVLVPDIIPTKDGNRYFVHEGYAVVLYSWIDGTDLEMEENKQDLLTGIRGLAQFQKDSVGFVAPEGVNFYNRMGAWPKHYEGMLEEFKQWKEESKNKDTAFYRVYLKIADNIIYMSEKALELLNKSCYSKWVEEIGEHGYLTHQDYGKGNALLTENGVYVLDLDNLAYDIPIRDLRKLIFKRMKETENWNLAEIEEYISCFTSILPLTEEQIKLIYIDLLFPDKFYGYVKKPFRMGEVGDVNKLLKTYKLEANKMPVLKQVLQLD</sequence>
<dbReference type="PANTHER" id="PTHR39179:SF1">
    <property type="entry name" value="SPORE COAT PROTEIN I"/>
    <property type="match status" value="1"/>
</dbReference>
<feature type="domain" description="Aminoglycoside phosphotransferase" evidence="1">
    <location>
        <begin position="29"/>
        <end position="272"/>
    </location>
</feature>
<evidence type="ECO:0000259" key="1">
    <source>
        <dbReference type="Pfam" id="PF01636"/>
    </source>
</evidence>
<dbReference type="EMBL" id="OAOP01000008">
    <property type="protein sequence ID" value="SNX74050.1"/>
    <property type="molecule type" value="Genomic_DNA"/>
</dbReference>
<dbReference type="Gene3D" id="3.30.200.20">
    <property type="entry name" value="Phosphorylase Kinase, domain 1"/>
    <property type="match status" value="1"/>
</dbReference>
<dbReference type="RefSeq" id="WP_097159764.1">
    <property type="nucleotide sequence ID" value="NZ_JBEPMQ010000008.1"/>
</dbReference>
<dbReference type="SUPFAM" id="SSF56112">
    <property type="entry name" value="Protein kinase-like (PK-like)"/>
    <property type="match status" value="1"/>
</dbReference>
<evidence type="ECO:0000313" key="3">
    <source>
        <dbReference type="Proteomes" id="UP000219546"/>
    </source>
</evidence>
<dbReference type="Pfam" id="PF01636">
    <property type="entry name" value="APH"/>
    <property type="match status" value="1"/>
</dbReference>
<proteinExistence type="predicted"/>
<dbReference type="Gene3D" id="3.90.1200.10">
    <property type="match status" value="1"/>
</dbReference>
<dbReference type="InterPro" id="IPR014255">
    <property type="entry name" value="Spore_coat_CotS"/>
</dbReference>
<dbReference type="OrthoDB" id="9771902at2"/>
<dbReference type="GO" id="GO:0042601">
    <property type="term" value="C:endospore-forming forespore"/>
    <property type="evidence" value="ECO:0007669"/>
    <property type="project" value="TreeGrafter"/>
</dbReference>
<gene>
    <name evidence="2" type="ORF">SAMN05877753_108128</name>
</gene>
<evidence type="ECO:0000313" key="2">
    <source>
        <dbReference type="EMBL" id="SNX74050.1"/>
    </source>
</evidence>
<dbReference type="PANTHER" id="PTHR39179">
    <property type="entry name" value="SPORE COAT PROTEIN I"/>
    <property type="match status" value="1"/>
</dbReference>
<dbReference type="Proteomes" id="UP000219546">
    <property type="component" value="Unassembled WGS sequence"/>
</dbReference>
<dbReference type="NCBIfam" id="TIGR02906">
    <property type="entry name" value="spore_CotS"/>
    <property type="match status" value="1"/>
</dbReference>